<evidence type="ECO:0000259" key="6">
    <source>
        <dbReference type="Pfam" id="PF04932"/>
    </source>
</evidence>
<evidence type="ECO:0000256" key="5">
    <source>
        <dbReference type="SAM" id="Phobius"/>
    </source>
</evidence>
<proteinExistence type="predicted"/>
<evidence type="ECO:0000313" key="7">
    <source>
        <dbReference type="EMBL" id="UJS26473.1"/>
    </source>
</evidence>
<dbReference type="Pfam" id="PF04932">
    <property type="entry name" value="Wzy_C"/>
    <property type="match status" value="1"/>
</dbReference>
<protein>
    <submittedName>
        <fullName evidence="7">O-antigen ligase family protein</fullName>
    </submittedName>
</protein>
<sequence>MIKNTSLNGFKRWQSQLGNINSWLLIALIFTFTMSMAIGNALLFLILILWLIEGDFAKKFNKIKNNPVAWAAIAFVGLHFVGLLWTSDWGGARFILKKEVEYLMLPILMTVVRPQHIPHYFTALILAMLIAVGISYGLYLDVLPHYSVLRLENSDDTTPFVSHIVYNPILAFTLYLLLYAVFLRKDLSVTLKTIGIVLFIIMGLNMFLTEGRMGQLVFLVLLALFVFQYYQGQLLKSVLLSGLLLMTLAPAAYLFSPVVQERVNQAIHEVKHYQQEPNSSVGLRVIMLLNSIEIIKENPVFGVGTGDYRQEYRRVNQQNFPEATRGEELKHSHNVYIQELVQFGILGLGVLLYLFYTMLRHYRQSDSPLKPVMLAFPVFYGVIFFTDGYIMDHYLSLLFLSLGALLYTEYGQRHG</sequence>
<dbReference type="GO" id="GO:0016874">
    <property type="term" value="F:ligase activity"/>
    <property type="evidence" value="ECO:0007669"/>
    <property type="project" value="UniProtKB-KW"/>
</dbReference>
<evidence type="ECO:0000256" key="3">
    <source>
        <dbReference type="ARBA" id="ARBA00022989"/>
    </source>
</evidence>
<comment type="subcellular location">
    <subcellularLocation>
        <location evidence="1">Membrane</location>
        <topology evidence="1">Multi-pass membrane protein</topology>
    </subcellularLocation>
</comment>
<keyword evidence="7" id="KW-0436">Ligase</keyword>
<feature type="transmembrane region" description="Helical" evidence="5">
    <location>
        <begin position="340"/>
        <end position="359"/>
    </location>
</feature>
<dbReference type="PANTHER" id="PTHR37422:SF13">
    <property type="entry name" value="LIPOPOLYSACCHARIDE BIOSYNTHESIS PROTEIN PA4999-RELATED"/>
    <property type="match status" value="1"/>
</dbReference>
<feature type="transmembrane region" description="Helical" evidence="5">
    <location>
        <begin position="160"/>
        <end position="182"/>
    </location>
</feature>
<organism evidence="7 8">
    <name type="scientific">Thiothrix winogradskyi</name>
    <dbReference type="NCBI Taxonomy" id="96472"/>
    <lineage>
        <taxon>Bacteria</taxon>
        <taxon>Pseudomonadati</taxon>
        <taxon>Pseudomonadota</taxon>
        <taxon>Gammaproteobacteria</taxon>
        <taxon>Thiotrichales</taxon>
        <taxon>Thiotrichaceae</taxon>
        <taxon>Thiothrix</taxon>
    </lineage>
</organism>
<feature type="transmembrane region" description="Helical" evidence="5">
    <location>
        <begin position="371"/>
        <end position="388"/>
    </location>
</feature>
<dbReference type="InterPro" id="IPR051533">
    <property type="entry name" value="WaaL-like"/>
</dbReference>
<keyword evidence="3 5" id="KW-1133">Transmembrane helix</keyword>
<evidence type="ECO:0000313" key="8">
    <source>
        <dbReference type="Proteomes" id="UP001054801"/>
    </source>
</evidence>
<evidence type="ECO:0000256" key="2">
    <source>
        <dbReference type="ARBA" id="ARBA00022692"/>
    </source>
</evidence>
<dbReference type="PANTHER" id="PTHR37422">
    <property type="entry name" value="TEICHURONIC ACID BIOSYNTHESIS PROTEIN TUAE"/>
    <property type="match status" value="1"/>
</dbReference>
<feature type="domain" description="O-antigen ligase-related" evidence="6">
    <location>
        <begin position="198"/>
        <end position="351"/>
    </location>
</feature>
<feature type="transmembrane region" description="Helical" evidence="5">
    <location>
        <begin position="21"/>
        <end position="52"/>
    </location>
</feature>
<reference evidence="7" key="1">
    <citation type="journal article" date="2022" name="Microorganisms">
        <title>Two New Species of Filamentous Sulfur Bacteria of the Genus Thiothrix, Thiothrix winogradskyi sp. nov. and 'Candidatus Thiothrix sulfatifontis' sp. nov.</title>
        <authorList>
            <person name="Ravin N.V."/>
            <person name="Rossetti S."/>
            <person name="Beletsky A.V."/>
            <person name="Kadnikov V.V."/>
            <person name="Rudenko T.S."/>
            <person name="Smolyakov D.D."/>
            <person name="Moskvitina M.I."/>
            <person name="Gureeva M.V."/>
            <person name="Mardanov A.V."/>
            <person name="Grabovich M.Y."/>
        </authorList>
    </citation>
    <scope>NUCLEOTIDE SEQUENCE</scope>
    <source>
        <strain evidence="7">CT3</strain>
    </source>
</reference>
<dbReference type="InterPro" id="IPR007016">
    <property type="entry name" value="O-antigen_ligase-rel_domated"/>
</dbReference>
<feature type="transmembrane region" description="Helical" evidence="5">
    <location>
        <begin position="72"/>
        <end position="96"/>
    </location>
</feature>
<dbReference type="Proteomes" id="UP001054801">
    <property type="component" value="Chromosome"/>
</dbReference>
<dbReference type="EMBL" id="CP091244">
    <property type="protein sequence ID" value="UJS26473.1"/>
    <property type="molecule type" value="Genomic_DNA"/>
</dbReference>
<gene>
    <name evidence="7" type="ORF">L2Y54_10640</name>
</gene>
<keyword evidence="8" id="KW-1185">Reference proteome</keyword>
<accession>A0ABY3T3N7</accession>
<keyword evidence="2 5" id="KW-0812">Transmembrane</keyword>
<evidence type="ECO:0000256" key="4">
    <source>
        <dbReference type="ARBA" id="ARBA00023136"/>
    </source>
</evidence>
<name>A0ABY3T3N7_9GAMM</name>
<feature type="transmembrane region" description="Helical" evidence="5">
    <location>
        <begin position="117"/>
        <end position="140"/>
    </location>
</feature>
<feature type="transmembrane region" description="Helical" evidence="5">
    <location>
        <begin position="189"/>
        <end position="207"/>
    </location>
</feature>
<evidence type="ECO:0000256" key="1">
    <source>
        <dbReference type="ARBA" id="ARBA00004141"/>
    </source>
</evidence>
<feature type="transmembrane region" description="Helical" evidence="5">
    <location>
        <begin position="237"/>
        <end position="255"/>
    </location>
</feature>
<keyword evidence="4 5" id="KW-0472">Membrane</keyword>
<dbReference type="RefSeq" id="WP_236501869.1">
    <property type="nucleotide sequence ID" value="NZ_CP091244.1"/>
</dbReference>
<feature type="transmembrane region" description="Helical" evidence="5">
    <location>
        <begin position="213"/>
        <end position="230"/>
    </location>
</feature>